<sequence>MIHTPHELMADLPDVTGTSGTLRKSDPHFARLVWNERG</sequence>
<evidence type="ECO:0000313" key="3">
    <source>
        <dbReference type="Proteomes" id="UP000244060"/>
    </source>
</evidence>
<evidence type="ECO:0000313" key="2">
    <source>
        <dbReference type="EMBL" id="PTR19937.1"/>
    </source>
</evidence>
<gene>
    <name evidence="2" type="ORF">C8J28_10361</name>
</gene>
<protein>
    <submittedName>
        <fullName evidence="2">Uncharacterized protein</fullName>
    </submittedName>
</protein>
<name>A0A2T5KBZ6_9RHOB</name>
<comment type="caution">
    <text evidence="2">The sequence shown here is derived from an EMBL/GenBank/DDBJ whole genome shotgun (WGS) entry which is preliminary data.</text>
</comment>
<organism evidence="2 3">
    <name type="scientific">Cereibacter azotoformans</name>
    <dbReference type="NCBI Taxonomy" id="43057"/>
    <lineage>
        <taxon>Bacteria</taxon>
        <taxon>Pseudomonadati</taxon>
        <taxon>Pseudomonadota</taxon>
        <taxon>Alphaproteobacteria</taxon>
        <taxon>Rhodobacterales</taxon>
        <taxon>Paracoccaceae</taxon>
        <taxon>Cereibacter</taxon>
    </lineage>
</organism>
<feature type="region of interest" description="Disordered" evidence="1">
    <location>
        <begin position="1"/>
        <end position="24"/>
    </location>
</feature>
<dbReference type="EMBL" id="QAOT01000003">
    <property type="protein sequence ID" value="PTR19937.1"/>
    <property type="molecule type" value="Genomic_DNA"/>
</dbReference>
<dbReference type="AlphaFoldDB" id="A0A2T5KBZ6"/>
<keyword evidence="3" id="KW-1185">Reference proteome</keyword>
<accession>A0A2T5KBZ6</accession>
<proteinExistence type="predicted"/>
<evidence type="ECO:0000256" key="1">
    <source>
        <dbReference type="SAM" id="MobiDB-lite"/>
    </source>
</evidence>
<reference evidence="2 3" key="1">
    <citation type="submission" date="2018-04" db="EMBL/GenBank/DDBJ databases">
        <title>Genomic Encyclopedia of Type Strains, Phase III (KMG-III): the genomes of soil and plant-associated and newly described type strains.</title>
        <authorList>
            <person name="Whitman W."/>
        </authorList>
    </citation>
    <scope>NUCLEOTIDE SEQUENCE [LARGE SCALE GENOMIC DNA]</scope>
    <source>
        <strain evidence="2 3">KA25</strain>
    </source>
</reference>
<dbReference type="Proteomes" id="UP000244060">
    <property type="component" value="Unassembled WGS sequence"/>
</dbReference>